<dbReference type="Proteomes" id="UP000799538">
    <property type="component" value="Unassembled WGS sequence"/>
</dbReference>
<evidence type="ECO:0000256" key="4">
    <source>
        <dbReference type="ARBA" id="ARBA00022729"/>
    </source>
</evidence>
<keyword evidence="2" id="KW-0645">Protease</keyword>
<dbReference type="Pfam" id="PF05572">
    <property type="entry name" value="Peptidase_M43"/>
    <property type="match status" value="1"/>
</dbReference>
<evidence type="ECO:0000256" key="3">
    <source>
        <dbReference type="ARBA" id="ARBA00022723"/>
    </source>
</evidence>
<gene>
    <name evidence="11" type="ORF">BDZ85DRAFT_196208</name>
</gene>
<evidence type="ECO:0000256" key="6">
    <source>
        <dbReference type="ARBA" id="ARBA00022833"/>
    </source>
</evidence>
<keyword evidence="4 9" id="KW-0732">Signal</keyword>
<accession>A0A6A6GE14</accession>
<dbReference type="OrthoDB" id="536211at2759"/>
<evidence type="ECO:0000256" key="2">
    <source>
        <dbReference type="ARBA" id="ARBA00022670"/>
    </source>
</evidence>
<keyword evidence="12" id="KW-1185">Reference proteome</keyword>
<feature type="domain" description="Peptidase M43 pregnancy-associated plasma-A" evidence="10">
    <location>
        <begin position="174"/>
        <end position="264"/>
    </location>
</feature>
<dbReference type="GO" id="GO:0046872">
    <property type="term" value="F:metal ion binding"/>
    <property type="evidence" value="ECO:0007669"/>
    <property type="project" value="UniProtKB-KW"/>
</dbReference>
<dbReference type="AlphaFoldDB" id="A0A6A6GE14"/>
<keyword evidence="8" id="KW-1015">Disulfide bond</keyword>
<evidence type="ECO:0000256" key="7">
    <source>
        <dbReference type="ARBA" id="ARBA00023049"/>
    </source>
</evidence>
<evidence type="ECO:0000256" key="5">
    <source>
        <dbReference type="ARBA" id="ARBA00022801"/>
    </source>
</evidence>
<dbReference type="PANTHER" id="PTHR47466">
    <property type="match status" value="1"/>
</dbReference>
<evidence type="ECO:0000256" key="8">
    <source>
        <dbReference type="ARBA" id="ARBA00023157"/>
    </source>
</evidence>
<reference evidence="12" key="1">
    <citation type="journal article" date="2020" name="Stud. Mycol.">
        <title>101 Dothideomycetes genomes: A test case for predicting lifestyles and emergence of pathogens.</title>
        <authorList>
            <person name="Haridas S."/>
            <person name="Albert R."/>
            <person name="Binder M."/>
            <person name="Bloem J."/>
            <person name="LaButti K."/>
            <person name="Salamov A."/>
            <person name="Andreopoulos B."/>
            <person name="Baker S."/>
            <person name="Barry K."/>
            <person name="Bills G."/>
            <person name="Bluhm B."/>
            <person name="Cannon C."/>
            <person name="Castanera R."/>
            <person name="Culley D."/>
            <person name="Daum C."/>
            <person name="Ezra D."/>
            <person name="Gonzalez J."/>
            <person name="Henrissat B."/>
            <person name="Kuo A."/>
            <person name="Liang C."/>
            <person name="Lipzen A."/>
            <person name="Lutzoni F."/>
            <person name="Magnuson J."/>
            <person name="Mondo S."/>
            <person name="Nolan M."/>
            <person name="Ohm R."/>
            <person name="Pangilinan J."/>
            <person name="Park H.-J."/>
            <person name="Ramirez L."/>
            <person name="Alfaro M."/>
            <person name="Sun H."/>
            <person name="Tritt A."/>
            <person name="Yoshinaga Y."/>
            <person name="Zwiers L.-H."/>
            <person name="Turgeon B."/>
            <person name="Goodwin S."/>
            <person name="Spatafora J."/>
            <person name="Crous P."/>
            <person name="Grigoriev I."/>
        </authorList>
    </citation>
    <scope>NUCLEOTIDE SEQUENCE [LARGE SCALE GENOMIC DNA]</scope>
    <source>
        <strain evidence="12">CECT 20119</strain>
    </source>
</reference>
<dbReference type="EMBL" id="ML992505">
    <property type="protein sequence ID" value="KAF2223952.1"/>
    <property type="molecule type" value="Genomic_DNA"/>
</dbReference>
<protein>
    <recommendedName>
        <fullName evidence="10">Peptidase M43 pregnancy-associated plasma-A domain-containing protein</fullName>
    </recommendedName>
</protein>
<keyword evidence="3" id="KW-0479">Metal-binding</keyword>
<evidence type="ECO:0000256" key="1">
    <source>
        <dbReference type="ARBA" id="ARBA00008721"/>
    </source>
</evidence>
<dbReference type="InterPro" id="IPR024079">
    <property type="entry name" value="MetalloPept_cat_dom_sf"/>
</dbReference>
<organism evidence="11 12">
    <name type="scientific">Elsinoe ampelina</name>
    <dbReference type="NCBI Taxonomy" id="302913"/>
    <lineage>
        <taxon>Eukaryota</taxon>
        <taxon>Fungi</taxon>
        <taxon>Dikarya</taxon>
        <taxon>Ascomycota</taxon>
        <taxon>Pezizomycotina</taxon>
        <taxon>Dothideomycetes</taxon>
        <taxon>Dothideomycetidae</taxon>
        <taxon>Myriangiales</taxon>
        <taxon>Elsinoaceae</taxon>
        <taxon>Elsinoe</taxon>
    </lineage>
</organism>
<dbReference type="Gene3D" id="3.40.390.10">
    <property type="entry name" value="Collagenase (Catalytic Domain)"/>
    <property type="match status" value="1"/>
</dbReference>
<proteinExistence type="inferred from homology"/>
<dbReference type="PANTHER" id="PTHR47466:SF1">
    <property type="entry name" value="METALLOPROTEASE MEP1 (AFU_ORTHOLOGUE AFUA_1G07730)-RELATED"/>
    <property type="match status" value="1"/>
</dbReference>
<sequence length="270" mass="28524">MKSVVAILALAATATAQYVRCAAEQPPAEITRPVGIDQRLLADIADPEIAALSVQTYVHVVTTSAAAATYNQAIVNRQMDVLNDAYAPAGISFTLAGTDFTVNSQWAAATQGSTAERQMKTALRKGDYGTLNLYFLSNLGGGLLGWCTFPSSSATLVNDGCINLASSMPGGAATNYNQIGLTAVHEVGHWFGAYHVFQGQSCSGSGDQVSDTPIQSTATNGCPVGKDSCPNSAGVDSIRNYMDYSYDSCMNTFSAGQITRMNTFYNQYRA</sequence>
<dbReference type="GO" id="GO:0006508">
    <property type="term" value="P:proteolysis"/>
    <property type="evidence" value="ECO:0007669"/>
    <property type="project" value="UniProtKB-KW"/>
</dbReference>
<comment type="similarity">
    <text evidence="1">Belongs to the peptidase M43B family.</text>
</comment>
<feature type="chain" id="PRO_5025359196" description="Peptidase M43 pregnancy-associated plasma-A domain-containing protein" evidence="9">
    <location>
        <begin position="17"/>
        <end position="270"/>
    </location>
</feature>
<dbReference type="GO" id="GO:0008237">
    <property type="term" value="F:metallopeptidase activity"/>
    <property type="evidence" value="ECO:0007669"/>
    <property type="project" value="UniProtKB-KW"/>
</dbReference>
<dbReference type="SUPFAM" id="SSF55486">
    <property type="entry name" value="Metalloproteases ('zincins'), catalytic domain"/>
    <property type="match status" value="1"/>
</dbReference>
<keyword evidence="5" id="KW-0378">Hydrolase</keyword>
<evidence type="ECO:0000259" key="10">
    <source>
        <dbReference type="Pfam" id="PF05572"/>
    </source>
</evidence>
<evidence type="ECO:0000313" key="11">
    <source>
        <dbReference type="EMBL" id="KAF2223952.1"/>
    </source>
</evidence>
<dbReference type="InterPro" id="IPR008754">
    <property type="entry name" value="Peptidase_M43"/>
</dbReference>
<keyword evidence="6" id="KW-0862">Zinc</keyword>
<dbReference type="CDD" id="cd04275">
    <property type="entry name" value="ZnMc_pappalysin_like"/>
    <property type="match status" value="1"/>
</dbReference>
<keyword evidence="7" id="KW-0482">Metalloprotease</keyword>
<feature type="signal peptide" evidence="9">
    <location>
        <begin position="1"/>
        <end position="16"/>
    </location>
</feature>
<name>A0A6A6GE14_9PEZI</name>
<evidence type="ECO:0000313" key="12">
    <source>
        <dbReference type="Proteomes" id="UP000799538"/>
    </source>
</evidence>
<evidence type="ECO:0000256" key="9">
    <source>
        <dbReference type="SAM" id="SignalP"/>
    </source>
</evidence>